<evidence type="ECO:0000256" key="1">
    <source>
        <dbReference type="SAM" id="MobiDB-lite"/>
    </source>
</evidence>
<comment type="caution">
    <text evidence="3">The sequence shown here is derived from an EMBL/GenBank/DDBJ whole genome shotgun (WGS) entry which is preliminary data.</text>
</comment>
<dbReference type="PANTHER" id="PTHR34064:SF3">
    <property type="entry name" value="OS04G0672300 PROTEIN"/>
    <property type="match status" value="1"/>
</dbReference>
<keyword evidence="4" id="KW-1185">Reference proteome</keyword>
<keyword evidence="2" id="KW-0472">Membrane</keyword>
<organism evidence="3 4">
    <name type="scientific">Zingiber officinale</name>
    <name type="common">Ginger</name>
    <name type="synonym">Amomum zingiber</name>
    <dbReference type="NCBI Taxonomy" id="94328"/>
    <lineage>
        <taxon>Eukaryota</taxon>
        <taxon>Viridiplantae</taxon>
        <taxon>Streptophyta</taxon>
        <taxon>Embryophyta</taxon>
        <taxon>Tracheophyta</taxon>
        <taxon>Spermatophyta</taxon>
        <taxon>Magnoliopsida</taxon>
        <taxon>Liliopsida</taxon>
        <taxon>Zingiberales</taxon>
        <taxon>Zingiberaceae</taxon>
        <taxon>Zingiber</taxon>
    </lineage>
</organism>
<evidence type="ECO:0000256" key="2">
    <source>
        <dbReference type="SAM" id="Phobius"/>
    </source>
</evidence>
<keyword evidence="2" id="KW-0812">Transmembrane</keyword>
<evidence type="ECO:0000313" key="3">
    <source>
        <dbReference type="EMBL" id="KAG6522767.1"/>
    </source>
</evidence>
<feature type="transmembrane region" description="Helical" evidence="2">
    <location>
        <begin position="133"/>
        <end position="150"/>
    </location>
</feature>
<dbReference type="AlphaFoldDB" id="A0A8J5HSM5"/>
<dbReference type="Proteomes" id="UP000734854">
    <property type="component" value="Unassembled WGS sequence"/>
</dbReference>
<proteinExistence type="predicted"/>
<dbReference type="EMBL" id="JACMSC010000005">
    <property type="protein sequence ID" value="KAG6522767.1"/>
    <property type="molecule type" value="Genomic_DNA"/>
</dbReference>
<feature type="region of interest" description="Disordered" evidence="1">
    <location>
        <begin position="38"/>
        <end position="66"/>
    </location>
</feature>
<evidence type="ECO:0000313" key="4">
    <source>
        <dbReference type="Proteomes" id="UP000734854"/>
    </source>
</evidence>
<sequence>MGFLLNPSNPSASKINKNIVMEKVGDAVVDMESLAQSPDECCSGSPKIPKALSRKSSMRPERHNGEELEVDETLKRLLVKVVPAQVEQLKQPLVPFKTLHAVQSVPNSPVPPDSGEGKNKRLNRLTFIHPRKILLFFATFRVLATSVATSRVLAALAAASCVLVASVATIHVMVASAIANHILVASLAASHVLEASPTGD</sequence>
<name>A0A8J5HSM5_ZINOF</name>
<keyword evidence="2" id="KW-1133">Transmembrane helix</keyword>
<feature type="transmembrane region" description="Helical" evidence="2">
    <location>
        <begin position="156"/>
        <end position="179"/>
    </location>
</feature>
<protein>
    <submittedName>
        <fullName evidence="3">Uncharacterized protein</fullName>
    </submittedName>
</protein>
<dbReference type="PANTHER" id="PTHR34064">
    <property type="entry name" value="OS04G0672300 PROTEIN"/>
    <property type="match status" value="1"/>
</dbReference>
<reference evidence="3 4" key="1">
    <citation type="submission" date="2020-08" db="EMBL/GenBank/DDBJ databases">
        <title>Plant Genome Project.</title>
        <authorList>
            <person name="Zhang R.-G."/>
        </authorList>
    </citation>
    <scope>NUCLEOTIDE SEQUENCE [LARGE SCALE GENOMIC DNA]</scope>
    <source>
        <tissue evidence="3">Rhizome</tissue>
    </source>
</reference>
<accession>A0A8J5HSM5</accession>
<gene>
    <name evidence="3" type="ORF">ZIOFF_019919</name>
</gene>